<dbReference type="Gene3D" id="2.130.10.10">
    <property type="entry name" value="YVTN repeat-like/Quinoprotein amine dehydrogenase"/>
    <property type="match status" value="1"/>
</dbReference>
<evidence type="ECO:0000313" key="1">
    <source>
        <dbReference type="Proteomes" id="UP001652740"/>
    </source>
</evidence>
<name>A0ABM3MA47_GALME</name>
<dbReference type="GeneID" id="128200033"/>
<sequence>MPLVLRVIMGSGSHLPSITKMIILTTITVTLLLSSATTAIGAPSSNEDELTIITEDFFPDSLIKYTGAYDIVQLVVPLNALNFAKDSDDSSPESDDGTGVIFFVEAELDDKGNKDYKGLYVLRNGKGTKLLENGRDAVAVNDDSKTVYLAASDGLYVYNYKENKADKYGTLTDNIIDIEKENSSNVLYIVTDKHEVYKVTDEGTKKTKVEEIKNAQQLVLDYSDNIYYYGEDKQPYVINAEGVKKFVGLPENPTSVTLIKPPFVMEDCVPFVSDDKVYYLNANGTSQLSEFQLKVKPTAYGMEAALIDYFAYKKHIYEVNLLAIIVGEIKDFVEVNFLKDKASSIQSIATRSRSGLHP</sequence>
<dbReference type="SUPFAM" id="SSF69322">
    <property type="entry name" value="Tricorn protease domain 2"/>
    <property type="match status" value="1"/>
</dbReference>
<protein>
    <submittedName>
        <fullName evidence="2">Uncharacterized protein LOC128200033 isoform X1</fullName>
    </submittedName>
</protein>
<keyword evidence="1" id="KW-1185">Reference proteome</keyword>
<evidence type="ECO:0000313" key="2">
    <source>
        <dbReference type="RefSeq" id="XP_052747938.1"/>
    </source>
</evidence>
<gene>
    <name evidence="2" type="primary">LOC128200033</name>
</gene>
<organism evidence="1 2">
    <name type="scientific">Galleria mellonella</name>
    <name type="common">Greater wax moth</name>
    <dbReference type="NCBI Taxonomy" id="7137"/>
    <lineage>
        <taxon>Eukaryota</taxon>
        <taxon>Metazoa</taxon>
        <taxon>Ecdysozoa</taxon>
        <taxon>Arthropoda</taxon>
        <taxon>Hexapoda</taxon>
        <taxon>Insecta</taxon>
        <taxon>Pterygota</taxon>
        <taxon>Neoptera</taxon>
        <taxon>Endopterygota</taxon>
        <taxon>Lepidoptera</taxon>
        <taxon>Glossata</taxon>
        <taxon>Ditrysia</taxon>
        <taxon>Pyraloidea</taxon>
        <taxon>Pyralidae</taxon>
        <taxon>Galleriinae</taxon>
        <taxon>Galleria</taxon>
    </lineage>
</organism>
<reference evidence="2" key="1">
    <citation type="submission" date="2025-08" db="UniProtKB">
        <authorList>
            <consortium name="RefSeq"/>
        </authorList>
    </citation>
    <scope>IDENTIFICATION</scope>
    <source>
        <tissue evidence="2">Whole larvae</tissue>
    </source>
</reference>
<dbReference type="InterPro" id="IPR015943">
    <property type="entry name" value="WD40/YVTN_repeat-like_dom_sf"/>
</dbReference>
<accession>A0ABM3MA47</accession>
<dbReference type="RefSeq" id="XP_052747938.1">
    <property type="nucleotide sequence ID" value="XM_052891978.1"/>
</dbReference>
<dbReference type="Proteomes" id="UP001652740">
    <property type="component" value="Unplaced"/>
</dbReference>
<proteinExistence type="predicted"/>